<feature type="non-terminal residue" evidence="1">
    <location>
        <position position="116"/>
    </location>
</feature>
<accession>A0A0H5RG59</accession>
<organism evidence="1">
    <name type="scientific">Spongospora subterranea</name>
    <dbReference type="NCBI Taxonomy" id="70186"/>
    <lineage>
        <taxon>Eukaryota</taxon>
        <taxon>Sar</taxon>
        <taxon>Rhizaria</taxon>
        <taxon>Endomyxa</taxon>
        <taxon>Phytomyxea</taxon>
        <taxon>Plasmodiophorida</taxon>
        <taxon>Plasmodiophoridae</taxon>
        <taxon>Spongospora</taxon>
    </lineage>
</organism>
<dbReference type="EMBL" id="HACM01012703">
    <property type="protein sequence ID" value="CRZ13145.1"/>
    <property type="molecule type" value="Transcribed_RNA"/>
</dbReference>
<evidence type="ECO:0000313" key="1">
    <source>
        <dbReference type="EMBL" id="CRZ13145.1"/>
    </source>
</evidence>
<feature type="non-terminal residue" evidence="1">
    <location>
        <position position="1"/>
    </location>
</feature>
<proteinExistence type="predicted"/>
<reference evidence="1" key="1">
    <citation type="submission" date="2015-04" db="EMBL/GenBank/DDBJ databases">
        <title>The genome sequence of the plant pathogenic Rhizarian Plasmodiophora brassicae reveals insights in its biotrophic life cycle and the origin of chitin synthesis.</title>
        <authorList>
            <person name="Schwelm A."/>
            <person name="Fogelqvist J."/>
            <person name="Knaust A."/>
            <person name="Julke S."/>
            <person name="Lilja T."/>
            <person name="Dhandapani V."/>
            <person name="Bonilla-Rosso G."/>
            <person name="Karlsson M."/>
            <person name="Shevchenko A."/>
            <person name="Choi S.R."/>
            <person name="Kim H.G."/>
            <person name="Park J.Y."/>
            <person name="Lim Y.P."/>
            <person name="Ludwig-Muller J."/>
            <person name="Dixelius C."/>
        </authorList>
    </citation>
    <scope>NUCLEOTIDE SEQUENCE</scope>
    <source>
        <tissue evidence="1">Potato root galls</tissue>
    </source>
</reference>
<sequence length="116" mass="13959">LIKRWLLKCDSPVMWKDINFFDKQKMIIYGRKTSPDKWGEFELEKFNKYIFPISTKDKIKKWIAQWEPAFKNDDIEAQGFQRFAPSVPVENWDLHPTVDSRHSVNTVLVNRWLASW</sequence>
<dbReference type="AlphaFoldDB" id="A0A0H5RG59"/>
<protein>
    <submittedName>
        <fullName evidence="1">Uncharacterized protein</fullName>
    </submittedName>
</protein>
<name>A0A0H5RG59_9EUKA</name>